<keyword evidence="2" id="KW-0812">Transmembrane</keyword>
<evidence type="ECO:0000256" key="2">
    <source>
        <dbReference type="SAM" id="Phobius"/>
    </source>
</evidence>
<proteinExistence type="predicted"/>
<dbReference type="KEGG" id="mfo:Metfor_1552"/>
<dbReference type="STRING" id="593750.Metfor_1552"/>
<dbReference type="HOGENOM" id="CLU_935721_0_0_2"/>
<evidence type="ECO:0000313" key="5">
    <source>
        <dbReference type="Proteomes" id="UP000010824"/>
    </source>
</evidence>
<dbReference type="InterPro" id="IPR013373">
    <property type="entry name" value="Flagellin/pilin_N_arc"/>
</dbReference>
<dbReference type="InterPro" id="IPR012859">
    <property type="entry name" value="Pilin_N_archaeal"/>
</dbReference>
<dbReference type="Proteomes" id="UP000010824">
    <property type="component" value="Chromosome"/>
</dbReference>
<feature type="domain" description="Archaeal Type IV pilin N-terminal" evidence="3">
    <location>
        <begin position="20"/>
        <end position="86"/>
    </location>
</feature>
<dbReference type="InParanoid" id="L0HGY6"/>
<keyword evidence="2" id="KW-1133">Transmembrane helix</keyword>
<evidence type="ECO:0000313" key="4">
    <source>
        <dbReference type="EMBL" id="AGB02583.1"/>
    </source>
</evidence>
<keyword evidence="5" id="KW-1185">Reference proteome</keyword>
<accession>L0HGY6</accession>
<dbReference type="NCBIfam" id="TIGR02537">
    <property type="entry name" value="arch_flag_Nterm"/>
    <property type="match status" value="1"/>
</dbReference>
<reference evidence="4 5" key="2">
    <citation type="journal article" date="2014" name="Genome Announc.">
        <title>Complete Genome Sequence of Methanoregula formicica SMSPT, a Mesophilic Hydrogenotrophic Methanogen Isolated from a Methanogenic Upflow Anaerobic Sludge Blanket Reactor.</title>
        <authorList>
            <person name="Yamamoto K."/>
            <person name="Tamaki H."/>
            <person name="Cadillo-Quiroz H."/>
            <person name="Imachi H."/>
            <person name="Kyrpides N."/>
            <person name="Woyke T."/>
            <person name="Goodwin L."/>
            <person name="Zinder S.H."/>
            <person name="Kamagata Y."/>
            <person name="Liu W.T."/>
        </authorList>
    </citation>
    <scope>NUCLEOTIDE SEQUENCE [LARGE SCALE GENOMIC DNA]</scope>
    <source>
        <strain evidence="5">DSM 22288 / NBRC 105244 / SMSP</strain>
    </source>
</reference>
<reference evidence="5" key="1">
    <citation type="submission" date="2011-12" db="EMBL/GenBank/DDBJ databases">
        <title>Complete sequence of Methanoregula formicicum SMSP.</title>
        <authorList>
            <person name="Lucas S."/>
            <person name="Han J."/>
            <person name="Lapidus A."/>
            <person name="Cheng J.-F."/>
            <person name="Goodwin L."/>
            <person name="Pitluck S."/>
            <person name="Peters L."/>
            <person name="Ovchinnikova G."/>
            <person name="Teshima H."/>
            <person name="Detter J.C."/>
            <person name="Han C."/>
            <person name="Tapia R."/>
            <person name="Land M."/>
            <person name="Hauser L."/>
            <person name="Kyrpides N."/>
            <person name="Ivanova N."/>
            <person name="Pagani I."/>
            <person name="Imachi H."/>
            <person name="Tamaki H."/>
            <person name="Sekiguchi Y."/>
            <person name="Kamagata Y."/>
            <person name="Cadillo-Quiroz H."/>
            <person name="Zinder S."/>
            <person name="Liu W.-T."/>
            <person name="Woyke T."/>
        </authorList>
    </citation>
    <scope>NUCLEOTIDE SEQUENCE [LARGE SCALE GENOMIC DNA]</scope>
    <source>
        <strain evidence="5">DSM 22288 / NBRC 105244 / SMSP</strain>
    </source>
</reference>
<evidence type="ECO:0000256" key="1">
    <source>
        <dbReference type="SAM" id="MobiDB-lite"/>
    </source>
</evidence>
<gene>
    <name evidence="4" type="ordered locus">Metfor_1552</name>
</gene>
<protein>
    <recommendedName>
        <fullName evidence="3">Archaeal Type IV pilin N-terminal domain-containing protein</fullName>
    </recommendedName>
</protein>
<keyword evidence="2" id="KW-0472">Membrane</keyword>
<dbReference type="AlphaFoldDB" id="L0HGY6"/>
<sequence length="353" mass="36497" precursor="true">MPVNKNRFHNTGHTSCQNDDGVSALLGVILMIALVVSLTGILSGFFLGFMMPVQKTVYLIADAQYSQKNGSPLITLSHQGGEALPLSGLGPASIQVVSSSGSQTAQPDPSGLVWKPGMTLYIARTSAGYTVTNDVNRIPASPLEFPGGQTIVSIVDSSNTMLIYSKTLQIPVPLSNVTTSQTVAYSLVSNSTTTTIPSSTSTPTPTATVSEVPTSSVTASPTATQSPVETTNTTASPTATSTSVPTTNTTATLTTTTTPTPTAISTRTITVIWSPSASGYGSLSPPTKLANSAEVIVPRGSSKTIYYVPNANVSVRTITLDGTKVYTGSSIGTTVSYTVTNIVEDRTLIATFG</sequence>
<evidence type="ECO:0000259" key="3">
    <source>
        <dbReference type="Pfam" id="PF07790"/>
    </source>
</evidence>
<feature type="transmembrane region" description="Helical" evidence="2">
    <location>
        <begin position="24"/>
        <end position="49"/>
    </location>
</feature>
<organism evidence="4 5">
    <name type="scientific">Methanoregula formicica (strain DSM 22288 / NBRC 105244 / SMSP)</name>
    <dbReference type="NCBI Taxonomy" id="593750"/>
    <lineage>
        <taxon>Archaea</taxon>
        <taxon>Methanobacteriati</taxon>
        <taxon>Methanobacteriota</taxon>
        <taxon>Stenosarchaea group</taxon>
        <taxon>Methanomicrobia</taxon>
        <taxon>Methanomicrobiales</taxon>
        <taxon>Methanoregulaceae</taxon>
        <taxon>Methanoregula</taxon>
    </lineage>
</organism>
<feature type="region of interest" description="Disordered" evidence="1">
    <location>
        <begin position="192"/>
        <end position="261"/>
    </location>
</feature>
<dbReference type="EMBL" id="CP003167">
    <property type="protein sequence ID" value="AGB02583.1"/>
    <property type="molecule type" value="Genomic_DNA"/>
</dbReference>
<name>L0HGY6_METFS</name>
<dbReference type="eggNOG" id="arCOG02416">
    <property type="taxonomic scope" value="Archaea"/>
</dbReference>
<dbReference type="Pfam" id="PF07790">
    <property type="entry name" value="Pilin_N"/>
    <property type="match status" value="1"/>
</dbReference>